<evidence type="ECO:0000313" key="1">
    <source>
        <dbReference type="EMBL" id="KKK59580.1"/>
    </source>
</evidence>
<protein>
    <submittedName>
        <fullName evidence="1">Uncharacterized protein</fullName>
    </submittedName>
</protein>
<proteinExistence type="predicted"/>
<dbReference type="EMBL" id="LAZR01063401">
    <property type="protein sequence ID" value="KKK59580.1"/>
    <property type="molecule type" value="Genomic_DNA"/>
</dbReference>
<sequence length="64" mass="7477">LSYHALDWVIVGAETGNRKGRVIPKLSWLQMIVDFSYHENIPLWMKDNLRGIWPGELIQERPST</sequence>
<organism evidence="1">
    <name type="scientific">marine sediment metagenome</name>
    <dbReference type="NCBI Taxonomy" id="412755"/>
    <lineage>
        <taxon>unclassified sequences</taxon>
        <taxon>metagenomes</taxon>
        <taxon>ecological metagenomes</taxon>
    </lineage>
</organism>
<accession>A0A0F8XF27</accession>
<gene>
    <name evidence="1" type="ORF">LCGC14_3032950</name>
</gene>
<name>A0A0F8XF27_9ZZZZ</name>
<reference evidence="1" key="1">
    <citation type="journal article" date="2015" name="Nature">
        <title>Complex archaea that bridge the gap between prokaryotes and eukaryotes.</title>
        <authorList>
            <person name="Spang A."/>
            <person name="Saw J.H."/>
            <person name="Jorgensen S.L."/>
            <person name="Zaremba-Niedzwiedzka K."/>
            <person name="Martijn J."/>
            <person name="Lind A.E."/>
            <person name="van Eijk R."/>
            <person name="Schleper C."/>
            <person name="Guy L."/>
            <person name="Ettema T.J."/>
        </authorList>
    </citation>
    <scope>NUCLEOTIDE SEQUENCE</scope>
</reference>
<feature type="non-terminal residue" evidence="1">
    <location>
        <position position="1"/>
    </location>
</feature>
<comment type="caution">
    <text evidence="1">The sequence shown here is derived from an EMBL/GenBank/DDBJ whole genome shotgun (WGS) entry which is preliminary data.</text>
</comment>
<dbReference type="AlphaFoldDB" id="A0A0F8XF27"/>